<dbReference type="Gene3D" id="3.30.160.60">
    <property type="entry name" value="Classic Zinc Finger"/>
    <property type="match status" value="1"/>
</dbReference>
<reference evidence="5" key="1">
    <citation type="submission" date="2020-07" db="EMBL/GenBank/DDBJ databases">
        <title>Multicomponent nature underlies the extraordinary mechanical properties of spider dragline silk.</title>
        <authorList>
            <person name="Kono N."/>
            <person name="Nakamura H."/>
            <person name="Mori M."/>
            <person name="Yoshida Y."/>
            <person name="Ohtoshi R."/>
            <person name="Malay A.D."/>
            <person name="Moran D.A.P."/>
            <person name="Tomita M."/>
            <person name="Numata K."/>
            <person name="Arakawa K."/>
        </authorList>
    </citation>
    <scope>NUCLEOTIDE SEQUENCE</scope>
</reference>
<feature type="domain" description="C2H2-type" evidence="3">
    <location>
        <begin position="445"/>
        <end position="468"/>
    </location>
</feature>
<dbReference type="PROSITE" id="PS50878">
    <property type="entry name" value="RT_POL"/>
    <property type="match status" value="1"/>
</dbReference>
<protein>
    <submittedName>
        <fullName evidence="5">Retrovirus-related Pol polyprotein from type-2 retrotransposable element R2DM</fullName>
    </submittedName>
</protein>
<dbReference type="InterPro" id="IPR013087">
    <property type="entry name" value="Znf_C2H2_type"/>
</dbReference>
<dbReference type="PROSITE" id="PS00028">
    <property type="entry name" value="ZINC_FINGER_C2H2_1"/>
    <property type="match status" value="2"/>
</dbReference>
<evidence type="ECO:0000256" key="2">
    <source>
        <dbReference type="SAM" id="MobiDB-lite"/>
    </source>
</evidence>
<dbReference type="InterPro" id="IPR000477">
    <property type="entry name" value="RT_dom"/>
</dbReference>
<dbReference type="Gene3D" id="3.30.70.270">
    <property type="match status" value="1"/>
</dbReference>
<dbReference type="SUPFAM" id="SSF56672">
    <property type="entry name" value="DNA/RNA polymerases"/>
    <property type="match status" value="1"/>
</dbReference>
<name>A0A8X6KD95_TRICU</name>
<evidence type="ECO:0000259" key="4">
    <source>
        <dbReference type="PROSITE" id="PS50878"/>
    </source>
</evidence>
<evidence type="ECO:0000256" key="1">
    <source>
        <dbReference type="PROSITE-ProRule" id="PRU00042"/>
    </source>
</evidence>
<feature type="domain" description="Reverse transcriptase" evidence="4">
    <location>
        <begin position="1066"/>
        <end position="1337"/>
    </location>
</feature>
<proteinExistence type="predicted"/>
<dbReference type="PROSITE" id="PS50157">
    <property type="entry name" value="ZINC_FINGER_C2H2_2"/>
    <property type="match status" value="2"/>
</dbReference>
<dbReference type="Pfam" id="PF00078">
    <property type="entry name" value="RVT_1"/>
    <property type="match status" value="1"/>
</dbReference>
<gene>
    <name evidence="5" type="primary">pol</name>
    <name evidence="5" type="ORF">TNCT_665851</name>
</gene>
<dbReference type="EMBL" id="BMAO01010886">
    <property type="protein sequence ID" value="GFQ70129.1"/>
    <property type="molecule type" value="Genomic_DNA"/>
</dbReference>
<organism evidence="5 6">
    <name type="scientific">Trichonephila clavata</name>
    <name type="common">Joro spider</name>
    <name type="synonym">Nephila clavata</name>
    <dbReference type="NCBI Taxonomy" id="2740835"/>
    <lineage>
        <taxon>Eukaryota</taxon>
        <taxon>Metazoa</taxon>
        <taxon>Ecdysozoa</taxon>
        <taxon>Arthropoda</taxon>
        <taxon>Chelicerata</taxon>
        <taxon>Arachnida</taxon>
        <taxon>Araneae</taxon>
        <taxon>Araneomorphae</taxon>
        <taxon>Entelegynae</taxon>
        <taxon>Araneoidea</taxon>
        <taxon>Nephilidae</taxon>
        <taxon>Trichonephila</taxon>
    </lineage>
</organism>
<evidence type="ECO:0000313" key="6">
    <source>
        <dbReference type="Proteomes" id="UP000887116"/>
    </source>
</evidence>
<dbReference type="SMART" id="SM00355">
    <property type="entry name" value="ZnF_C2H2"/>
    <property type="match status" value="6"/>
</dbReference>
<feature type="compositionally biased region" description="Polar residues" evidence="2">
    <location>
        <begin position="1805"/>
        <end position="1828"/>
    </location>
</feature>
<dbReference type="InterPro" id="IPR043128">
    <property type="entry name" value="Rev_trsase/Diguanyl_cyclase"/>
</dbReference>
<feature type="region of interest" description="Disordered" evidence="2">
    <location>
        <begin position="840"/>
        <end position="872"/>
    </location>
</feature>
<dbReference type="InterPro" id="IPR043502">
    <property type="entry name" value="DNA/RNA_pol_sf"/>
</dbReference>
<feature type="domain" description="C2H2-type" evidence="3">
    <location>
        <begin position="799"/>
        <end position="826"/>
    </location>
</feature>
<keyword evidence="1" id="KW-0863">Zinc-finger</keyword>
<feature type="compositionally biased region" description="Basic residues" evidence="2">
    <location>
        <begin position="18"/>
        <end position="28"/>
    </location>
</feature>
<dbReference type="PANTHER" id="PTHR19446">
    <property type="entry name" value="REVERSE TRANSCRIPTASES"/>
    <property type="match status" value="1"/>
</dbReference>
<dbReference type="GO" id="GO:0008270">
    <property type="term" value="F:zinc ion binding"/>
    <property type="evidence" value="ECO:0007669"/>
    <property type="project" value="UniProtKB-KW"/>
</dbReference>
<comment type="caution">
    <text evidence="5">The sequence shown here is derived from an EMBL/GenBank/DDBJ whole genome shotgun (WGS) entry which is preliminary data.</text>
</comment>
<keyword evidence="1" id="KW-0862">Zinc</keyword>
<sequence length="1855" mass="204547">MPRNSRKSSSQPPFSSTPRRHFRGSPVAHRTRRQISFVRAVQIGLCKICHRVLPDTQSLWDHIKTAHSPSSKQQCCLNSFPAEFHFDANLAKANAWEIFFGTTSCPQLKHNDSPTCATEPVLNSPDPSCSPIKQCVSPEHSPVPVFSTLDLSLDAVEKGLMSSFSQPTARVSDVSVVPSGDCCVPDQVGSQTVDTGSPVPLGLSHSWCAPTSVYTLPSAQLKGSEHSKSLPLNLISVQCDSPIWPTVSPVQTQVLAPVQPECTPLDPDSPITEITGEESTSVLPCGDQASDAQIENLPTVHTVCEIQPKTRSPTQPKSPDILDIVLGGDISLPESPDFAQLKEAWPGELNGSPPHPAFSPPSYAAITANRRTPKRATLFFCVACDKKFYTQHGLQCHVCASAKTLPDTAACSQQKSVSFSNRSLQALPPRLQRQQVTNLSSKTGVVCLFCERVFKSQAALAQHSRALHGVAPQAREPVAQCNPQIVTPVRNSLPAPKPVKDASKVSPLKCPDCDFVPVSKKSLFYHVRDKHQAKSPPLAPNEGSSKVPFINDLPLSFSGNVLQASFPMAAIVPCPMQSCTQNFATTDWSNASSSIRAHLRETHSIPSPKTYLFCSLCSSGFFEHPDEHSCLKSGFILKFAPKPQRPRMPVSLDKSPEIIAPLAEQMVKSFASKNQQAKPPVTRNRRAKSPVPKNRQVPKTTGVPPSPSGVDIVDDIIRYSFPLPRTLQCPVSRCTHSFSTRKWYTTNTSLKRHLTSFHRRPNLAVQFWCSVCGKTIHQPAKHKCLLGASLVLESKGEQWACHECDFSATTKTGLDNHVKMHKREAAAAVLPRLDIPSSTVKKRKKTKAKLDPISSGDPGGAQLAPPAAPRVRNTAVPVTDDTVVSGRADVAVPTVLDSFNEALDTLLEVDEISDRLSHFENLVDGVIEAVQGHFNLVRPQNNQNREPNKPKGPDLQNPQATQRSYRWNRRKCVRQITQANSMRCPLPRDTIASFYEATWANALHQVSSPSQAPPVRPPITEALSREFVLQCLKSSENSAPGPDLITYKHWREVDPGCVILTKIFNVCLRLSDVPKRWKCSNTILIQKCDDPVSLNDWRPISLSDTAYKLLSKCLARKLSDWCEVYEALSPAQKGFSPFDGVIEHNYLLSEHLETARRDKCERFVAWLDIANAFGSIPHSVILEALQRNGVDQDFLQLVKNIYTHAETRVLTEEGPTDPIPLMCGVKQGCPLSGILFNIAIDVVLQGVQEAREERSVLAFADDIVLLAKTGPQLQLLIDKAFGFLNQLHLVVNPAKCATLHLSGSTPVGARPSSFKIGESELRSLSDHDAYSYLGKPVGFFLQKNFADANEALRLADAISKSNLAQWQKLDALKTFFFPSLSFAMRTDQLDKTAWSEVDKFVRGEVKSVLALPTKASAYYLHASRKSGGCSIPSAAEDSDFYLIDTAFKLLTSSDEEVALLALAQLTRTVRHRIRRQPTDGDLASYLSGCMVQEFKGTTNRLANVWTNARRASSRQKITWTFAQSKPSIQIGDDVLSSTDRRKILRTFHNHFQTNAAAALRALPSQGKAMDCVALSPASSHFLSEGTFTRFADWRFIHKARLNLVPLNANKQWKDRQDKLCRRCGKWEETLPHVVNHCPMHSAAWQKRHDAVLKRIQAAVAFKGKIISVNQAVTQGLRPDLVAQVGDELCILDVTVPFENRRPAFHQARLRKIEKYHPLIQFFKKSGWNKVSIVPIVVGSLGAWDPENDAFLKKVATKSYLNILRKLCVSDCIRWSRDIFIQHLTGVQQYGQSSFQPAQINAVQEQPTLSQSACEGSPDSHANSQSRSEPLSAECSPQPTPPQPPTQSAGASTSHL</sequence>
<dbReference type="CDD" id="cd01650">
    <property type="entry name" value="RT_nLTR_like"/>
    <property type="match status" value="1"/>
</dbReference>
<evidence type="ECO:0000313" key="5">
    <source>
        <dbReference type="EMBL" id="GFQ70129.1"/>
    </source>
</evidence>
<feature type="region of interest" description="Disordered" evidence="2">
    <location>
        <begin position="938"/>
        <end position="964"/>
    </location>
</feature>
<dbReference type="OrthoDB" id="410104at2759"/>
<dbReference type="GO" id="GO:0071897">
    <property type="term" value="P:DNA biosynthetic process"/>
    <property type="evidence" value="ECO:0007669"/>
    <property type="project" value="UniProtKB-ARBA"/>
</dbReference>
<feature type="compositionally biased region" description="Low complexity" evidence="2">
    <location>
        <begin position="7"/>
        <end position="17"/>
    </location>
</feature>
<evidence type="ECO:0000259" key="3">
    <source>
        <dbReference type="PROSITE" id="PS50157"/>
    </source>
</evidence>
<feature type="region of interest" description="Disordered" evidence="2">
    <location>
        <begin position="1805"/>
        <end position="1855"/>
    </location>
</feature>
<dbReference type="Proteomes" id="UP000887116">
    <property type="component" value="Unassembled WGS sequence"/>
</dbReference>
<feature type="region of interest" description="Disordered" evidence="2">
    <location>
        <begin position="1"/>
        <end position="28"/>
    </location>
</feature>
<feature type="region of interest" description="Disordered" evidence="2">
    <location>
        <begin position="671"/>
        <end position="707"/>
    </location>
</feature>
<keyword evidence="1" id="KW-0479">Metal-binding</keyword>
<keyword evidence="6" id="KW-1185">Reference proteome</keyword>
<accession>A0A8X6KD95</accession>